<comment type="similarity">
    <text evidence="1">Belongs to the NXPE family.</text>
</comment>
<dbReference type="PANTHER" id="PTHR16165:SF9">
    <property type="entry name" value="NXPE FAMILY MEMBER 3"/>
    <property type="match status" value="1"/>
</dbReference>
<evidence type="ECO:0000256" key="2">
    <source>
        <dbReference type="SAM" id="SignalP"/>
    </source>
</evidence>
<dbReference type="PANTHER" id="PTHR16165">
    <property type="entry name" value="NXPE FAMILY MEMBER"/>
    <property type="match status" value="1"/>
</dbReference>
<feature type="chain" id="PRO_5017376156" evidence="2">
    <location>
        <begin position="18"/>
        <end position="531"/>
    </location>
</feature>
<evidence type="ECO:0000313" key="4">
    <source>
        <dbReference type="Ensembl" id="ENSPNYP00000008620.1"/>
    </source>
</evidence>
<dbReference type="GeneTree" id="ENSGT00950000182866"/>
<dbReference type="Pfam" id="PF24536">
    <property type="entry name" value="NXPE4_C"/>
    <property type="match status" value="1"/>
</dbReference>
<evidence type="ECO:0000259" key="3">
    <source>
        <dbReference type="Pfam" id="PF24536"/>
    </source>
</evidence>
<accession>A0A3B4FDF0</accession>
<dbReference type="GO" id="GO:0007399">
    <property type="term" value="P:nervous system development"/>
    <property type="evidence" value="ECO:0007669"/>
    <property type="project" value="UniProtKB-ARBA"/>
</dbReference>
<keyword evidence="2" id="KW-0732">Signal</keyword>
<dbReference type="AlphaFoldDB" id="A0A3B4FDF0"/>
<feature type="signal peptide" evidence="2">
    <location>
        <begin position="1"/>
        <end position="17"/>
    </location>
</feature>
<dbReference type="Pfam" id="PF06312">
    <property type="entry name" value="Neurexophilin"/>
    <property type="match status" value="1"/>
</dbReference>
<dbReference type="SUPFAM" id="SSF81296">
    <property type="entry name" value="E set domains"/>
    <property type="match status" value="1"/>
</dbReference>
<dbReference type="InterPro" id="IPR057106">
    <property type="entry name" value="NXPE4_C"/>
</dbReference>
<dbReference type="Ensembl" id="ENSPNYT00000008826.1">
    <property type="protein sequence ID" value="ENSPNYP00000008620.1"/>
    <property type="gene ID" value="ENSPNYG00000006562.1"/>
</dbReference>
<sequence>VILFIVLFLLNLMMSHWLQISLFLPPQLLFHLFKSKINTTYIIPYPRPAIVTQPVDIHYNFCKLKPLSPEETLEEQLLLESIAWPETPSLPSPLFMNSSSDPAHSTFTILPRKREGQWQIGDNLEALIKIYDFMGRPKKYGGDVLLAQLHNPTLGAGVAGQVVDHLNGSYSAVFSLLWEGSAQVTLVHPSEAVTELRRVNIEEPDRIYFKSQFRSSLLTRTTTCNVCLRPTQPVCNYTDLRTGEPWFCYKPENMSCDTRISNYNGGYKESLTTMEKLFQSSSVESKPSGYYYQDVWRALGGTTVHQFNTSSAITRCLKGKLVHMYGDSTMRQWFEYLNAALPVGPLMALDYANNIFVMFRAHGPPLRTVSVPSMELHYIANELDNVLGGSNTVVVFGIWAHFDTFPIGFYIRRLMSIRSAVVRLLSRAPDTVVVIRTGNPKPYTILGAFVNSDWYTFQRLKALKAIFKGLNVHLVDAWEMVLAHHLPHSMHPQPSIIKNMINVFLSYICPPKGGFTSWADFLILGLKAFSG</sequence>
<organism evidence="4">
    <name type="scientific">Pundamilia nyererei</name>
    <dbReference type="NCBI Taxonomy" id="303518"/>
    <lineage>
        <taxon>Eukaryota</taxon>
        <taxon>Metazoa</taxon>
        <taxon>Chordata</taxon>
        <taxon>Craniata</taxon>
        <taxon>Vertebrata</taxon>
        <taxon>Euteleostomi</taxon>
        <taxon>Actinopterygii</taxon>
        <taxon>Neopterygii</taxon>
        <taxon>Teleostei</taxon>
        <taxon>Neoteleostei</taxon>
        <taxon>Acanthomorphata</taxon>
        <taxon>Ovalentaria</taxon>
        <taxon>Cichlomorphae</taxon>
        <taxon>Cichliformes</taxon>
        <taxon>Cichlidae</taxon>
        <taxon>African cichlids</taxon>
        <taxon>Pseudocrenilabrinae</taxon>
        <taxon>Haplochromini</taxon>
        <taxon>Pundamilia</taxon>
    </lineage>
</organism>
<dbReference type="InterPro" id="IPR014756">
    <property type="entry name" value="Ig_E-set"/>
</dbReference>
<protein>
    <submittedName>
        <fullName evidence="4">Neurexophilin and PC-esterase domain family, member 3</fullName>
    </submittedName>
</protein>
<evidence type="ECO:0000256" key="1">
    <source>
        <dbReference type="ARBA" id="ARBA00005431"/>
    </source>
</evidence>
<feature type="domain" description="NXPE C-terminal" evidence="3">
    <location>
        <begin position="296"/>
        <end position="509"/>
    </location>
</feature>
<proteinExistence type="inferred from homology"/>
<gene>
    <name evidence="4" type="primary">NXPE3</name>
</gene>
<dbReference type="InterPro" id="IPR026845">
    <property type="entry name" value="NXPH/NXPE"/>
</dbReference>
<name>A0A3B4FDF0_9CICH</name>
<reference evidence="4" key="1">
    <citation type="submission" date="2023-09" db="UniProtKB">
        <authorList>
            <consortium name="Ensembl"/>
        </authorList>
    </citation>
    <scope>IDENTIFICATION</scope>
</reference>